<dbReference type="Proteomes" id="UP001305414">
    <property type="component" value="Unassembled WGS sequence"/>
</dbReference>
<dbReference type="SUPFAM" id="SSF52266">
    <property type="entry name" value="SGNH hydrolase"/>
    <property type="match status" value="1"/>
</dbReference>
<dbReference type="Gene3D" id="3.40.50.1110">
    <property type="entry name" value="SGNH hydrolase"/>
    <property type="match status" value="1"/>
</dbReference>
<dbReference type="Gene3D" id="2.130.10.130">
    <property type="entry name" value="Integrin alpha, N-terminal"/>
    <property type="match status" value="1"/>
</dbReference>
<feature type="signal peptide" evidence="3">
    <location>
        <begin position="1"/>
        <end position="27"/>
    </location>
</feature>
<dbReference type="PANTHER" id="PTHR30383:SF31">
    <property type="entry name" value="SGNH HYDROLASE-TYPE ESTERASE DOMAIN-CONTAINING PROTEIN-RELATED"/>
    <property type="match status" value="1"/>
</dbReference>
<keyword evidence="1 3" id="KW-0732">Signal</keyword>
<evidence type="ECO:0000313" key="5">
    <source>
        <dbReference type="Proteomes" id="UP001305414"/>
    </source>
</evidence>
<dbReference type="Pfam" id="PF00657">
    <property type="entry name" value="Lipase_GDSL"/>
    <property type="match status" value="1"/>
</dbReference>
<keyword evidence="5" id="KW-1185">Reference proteome</keyword>
<dbReference type="InterPro" id="IPR051532">
    <property type="entry name" value="Ester_Hydrolysis_Enzymes"/>
</dbReference>
<comment type="caution">
    <text evidence="4">The sequence shown here is derived from an EMBL/GenBank/DDBJ whole genome shotgun (WGS) entry which is preliminary data.</text>
</comment>
<name>A0AAN7Z597_9PEZI</name>
<feature type="compositionally biased region" description="Basic and acidic residues" evidence="2">
    <location>
        <begin position="1068"/>
        <end position="1079"/>
    </location>
</feature>
<dbReference type="AlphaFoldDB" id="A0AAN7Z597"/>
<dbReference type="CDD" id="cd01833">
    <property type="entry name" value="XynB_like"/>
    <property type="match status" value="1"/>
</dbReference>
<sequence>MVAFKAASFIPFGFILLFSSILSGILAAPSPLSQYGPRNISVKFPFPNNASFHNATLRIPQSFYLRIMPLGASITYGDPAEKASLGRSYRKFIRDYLRFRGWKVNMVGSRRFGQFADNDVEGWPGFVITQITEKAMSAVPKYKPNLILLNAGTNDATLNIDVDNAGVRMRTLLQACFDLSPGVVVILSTLIPNRIAPDNIDTINGFYRDLVLEFLAKGEKIQLADMNDGFITLDHIISDGTHPTIEGQRRMASVWATAIEEVENSNWLQAPSTDVDFDDASAGSQCDKEYNSGAKDPRNGMQVLRGNSPLIVDDGNYVHRSMPKGIIWNMRAFHYMDDDDKPAIYALQAVNLGGAPRGGELDDIAFIQTGIDENHPYMDLWLNQGDGTFKSTQRFPTIQGHCIVRGIRWGDVNNDGLDDFICIDPSGNMYVSINEGNNPPTWRDVGKFKDAVPGYPQARVRLGDIDGDGRLDYCVINDDGSLHCWRNGGILSDSAAYWQDLGVVFKTSQTLPDISMMRFVDINGDFRSDVLWVDETGQVRTWINQRGTSKSLVPYWRYAGITHDGMHENVGGQQNIIFGRVWSDRPNSNRPSYLYVHIKLEDRPFWNMNITAWQNLGGGGTTQKGDGAHWGDMTGTGNDDYVWIGADGKVVIFPNVNTPPDTTGYPNWGVAQTLETGMNRKALHVGDWNNDGKADIIGVDRETGSLTVWLTRYSGGTFSFDKRTSSKSFCREGWGVGLFDIGHHFADITGSGCVDYLCMKPDGMTTAWLNDCKSDLFDLRSVGQVKYSVKFDRANHRFADVNGDGRADFMWIDKFSGDASVWINDGERPESDRPSLDGSKFKWLEKGKLYAGSTRGPNLHYPNLGGEGRADQVSVEPNTAKGYISFNTCPAGGDDGGVVPRDPFLPGYMPQPQCGVNICRVDGTGFDGYAGADPCGEDPFADEGDDDDFCDAVRLLNITSPATPLLNNTVPHWTNLTSHELITTESSHSLDARAGGNGNRGFDITWRYLGILYSLRIYARRYPGSTHLHDSTRGPAARNYAVRMRRRAGCRSTNIEVLDSRTLTRRQRLDDYDTEHNPDVSRPQLPSWLDEKTEKQPG</sequence>
<dbReference type="InterPro" id="IPR001087">
    <property type="entry name" value="GDSL"/>
</dbReference>
<dbReference type="InterPro" id="IPR028994">
    <property type="entry name" value="Integrin_alpha_N"/>
</dbReference>
<dbReference type="PANTHER" id="PTHR30383">
    <property type="entry name" value="THIOESTERASE 1/PROTEASE 1/LYSOPHOSPHOLIPASE L1"/>
    <property type="match status" value="1"/>
</dbReference>
<protein>
    <recommendedName>
        <fullName evidence="6">SGNH hydrolase-type esterase domain-containing protein</fullName>
    </recommendedName>
</protein>
<evidence type="ECO:0000256" key="3">
    <source>
        <dbReference type="SAM" id="SignalP"/>
    </source>
</evidence>
<evidence type="ECO:0000313" key="4">
    <source>
        <dbReference type="EMBL" id="KAK5637685.1"/>
    </source>
</evidence>
<dbReference type="GO" id="GO:0004622">
    <property type="term" value="F:phosphatidylcholine lysophospholipase activity"/>
    <property type="evidence" value="ECO:0007669"/>
    <property type="project" value="TreeGrafter"/>
</dbReference>
<dbReference type="InterPro" id="IPR036514">
    <property type="entry name" value="SGNH_hydro_sf"/>
</dbReference>
<feature type="region of interest" description="Disordered" evidence="2">
    <location>
        <begin position="1068"/>
        <end position="1098"/>
    </location>
</feature>
<feature type="chain" id="PRO_5043052856" description="SGNH hydrolase-type esterase domain-containing protein" evidence="3">
    <location>
        <begin position="28"/>
        <end position="1098"/>
    </location>
</feature>
<dbReference type="EMBL" id="JAWHQM010000243">
    <property type="protein sequence ID" value="KAK5637685.1"/>
    <property type="molecule type" value="Genomic_DNA"/>
</dbReference>
<feature type="compositionally biased region" description="Basic and acidic residues" evidence="2">
    <location>
        <begin position="1089"/>
        <end position="1098"/>
    </location>
</feature>
<reference evidence="4 5" key="1">
    <citation type="submission" date="2023-10" db="EMBL/GenBank/DDBJ databases">
        <title>Draft genome sequence of Xylaria bambusicola isolate GMP-LS, the root and basal stem rot pathogen of sugarcane in Indonesia.</title>
        <authorList>
            <person name="Selvaraj P."/>
            <person name="Muralishankar V."/>
            <person name="Muruganantham S."/>
            <person name="Sp S."/>
            <person name="Haryani S."/>
            <person name="Lau K.J.X."/>
            <person name="Naqvi N.I."/>
        </authorList>
    </citation>
    <scope>NUCLEOTIDE SEQUENCE [LARGE SCALE GENOMIC DNA]</scope>
    <source>
        <strain evidence="4">GMP-LS</strain>
    </source>
</reference>
<dbReference type="InterPro" id="IPR013517">
    <property type="entry name" value="FG-GAP"/>
</dbReference>
<dbReference type="Pfam" id="PF13517">
    <property type="entry name" value="FG-GAP_3"/>
    <property type="match status" value="1"/>
</dbReference>
<evidence type="ECO:0000256" key="1">
    <source>
        <dbReference type="ARBA" id="ARBA00022729"/>
    </source>
</evidence>
<evidence type="ECO:0000256" key="2">
    <source>
        <dbReference type="SAM" id="MobiDB-lite"/>
    </source>
</evidence>
<accession>A0AAN7Z597</accession>
<dbReference type="SUPFAM" id="SSF69318">
    <property type="entry name" value="Integrin alpha N-terminal domain"/>
    <property type="match status" value="1"/>
</dbReference>
<proteinExistence type="predicted"/>
<gene>
    <name evidence="4" type="ORF">RRF57_013400</name>
</gene>
<evidence type="ECO:0008006" key="6">
    <source>
        <dbReference type="Google" id="ProtNLM"/>
    </source>
</evidence>
<organism evidence="4 5">
    <name type="scientific">Xylaria bambusicola</name>
    <dbReference type="NCBI Taxonomy" id="326684"/>
    <lineage>
        <taxon>Eukaryota</taxon>
        <taxon>Fungi</taxon>
        <taxon>Dikarya</taxon>
        <taxon>Ascomycota</taxon>
        <taxon>Pezizomycotina</taxon>
        <taxon>Sordariomycetes</taxon>
        <taxon>Xylariomycetidae</taxon>
        <taxon>Xylariales</taxon>
        <taxon>Xylariaceae</taxon>
        <taxon>Xylaria</taxon>
    </lineage>
</organism>